<sequence>MIKRSAAVFTLIPLVSACAVTMTEPEAASPTRSIPEEVIAIAGPNQDIMSAFLRPDDNCFWYMHNGPVERTPLPLRTSDSRHICIQQPAET</sequence>
<evidence type="ECO:0000313" key="4">
    <source>
        <dbReference type="Proteomes" id="UP000051086"/>
    </source>
</evidence>
<keyword evidence="1" id="KW-0732">Signal</keyword>
<keyword evidence="4" id="KW-1185">Reference proteome</keyword>
<dbReference type="EMBL" id="CYSB01000008">
    <property type="protein sequence ID" value="CUH63637.1"/>
    <property type="molecule type" value="Genomic_DNA"/>
</dbReference>
<dbReference type="Proteomes" id="UP000051086">
    <property type="component" value="Unassembled WGS sequence"/>
</dbReference>
<protein>
    <recommendedName>
        <fullName evidence="6">Lipoprotein</fullName>
    </recommendedName>
</protein>
<organism evidence="3 5">
    <name type="scientific">Thalassovita autumnalis</name>
    <dbReference type="NCBI Taxonomy" id="2072972"/>
    <lineage>
        <taxon>Bacteria</taxon>
        <taxon>Pseudomonadati</taxon>
        <taxon>Pseudomonadota</taxon>
        <taxon>Alphaproteobacteria</taxon>
        <taxon>Rhodobacterales</taxon>
        <taxon>Roseobacteraceae</taxon>
        <taxon>Thalassovita</taxon>
    </lineage>
</organism>
<gene>
    <name evidence="2" type="ORF">TL5118_00546</name>
    <name evidence="3" type="ORF">TL5120_01582</name>
</gene>
<feature type="chain" id="PRO_5030013154" description="Lipoprotein" evidence="1">
    <location>
        <begin position="20"/>
        <end position="91"/>
    </location>
</feature>
<reference evidence="3 5" key="1">
    <citation type="submission" date="2015-09" db="EMBL/GenBank/DDBJ databases">
        <authorList>
            <consortium name="Swine Surveillance"/>
        </authorList>
    </citation>
    <scope>NUCLEOTIDE SEQUENCE [LARGE SCALE GENOMIC DNA]</scope>
    <source>
        <strain evidence="3 5">5120</strain>
    </source>
</reference>
<dbReference type="AlphaFoldDB" id="A0A0P1FT88"/>
<feature type="signal peptide" evidence="1">
    <location>
        <begin position="1"/>
        <end position="19"/>
    </location>
</feature>
<accession>A0A0P1FT88</accession>
<name>A0A0P1FT88_9RHOB</name>
<evidence type="ECO:0000313" key="5">
    <source>
        <dbReference type="Proteomes" id="UP000051887"/>
    </source>
</evidence>
<dbReference type="EMBL" id="CYSC01000026">
    <property type="protein sequence ID" value="CUH71792.1"/>
    <property type="molecule type" value="Genomic_DNA"/>
</dbReference>
<evidence type="ECO:0008006" key="6">
    <source>
        <dbReference type="Google" id="ProtNLM"/>
    </source>
</evidence>
<proteinExistence type="predicted"/>
<evidence type="ECO:0000313" key="2">
    <source>
        <dbReference type="EMBL" id="CUH63637.1"/>
    </source>
</evidence>
<dbReference type="PROSITE" id="PS51257">
    <property type="entry name" value="PROKAR_LIPOPROTEIN"/>
    <property type="match status" value="1"/>
</dbReference>
<dbReference type="Proteomes" id="UP000051887">
    <property type="component" value="Unassembled WGS sequence"/>
</dbReference>
<evidence type="ECO:0000313" key="3">
    <source>
        <dbReference type="EMBL" id="CUH71792.1"/>
    </source>
</evidence>
<evidence type="ECO:0000256" key="1">
    <source>
        <dbReference type="SAM" id="SignalP"/>
    </source>
</evidence>
<reference evidence="2 4" key="2">
    <citation type="submission" date="2015-09" db="EMBL/GenBank/DDBJ databases">
        <authorList>
            <person name="Rodrigo-Torres L."/>
            <person name="Arahal D.R."/>
        </authorList>
    </citation>
    <scope>NUCLEOTIDE SEQUENCE [LARGE SCALE GENOMIC DNA]</scope>
    <source>
        <strain evidence="2 4">CECT 5118</strain>
    </source>
</reference>